<reference evidence="8" key="1">
    <citation type="submission" date="2018-11" db="EMBL/GenBank/DDBJ databases">
        <authorList>
            <person name="Alioto T."/>
            <person name="Alioto T."/>
        </authorList>
    </citation>
    <scope>NUCLEOTIDE SEQUENCE</scope>
</reference>
<feature type="transmembrane region" description="Helical" evidence="6">
    <location>
        <begin position="262"/>
        <end position="281"/>
    </location>
</feature>
<evidence type="ECO:0000256" key="1">
    <source>
        <dbReference type="ARBA" id="ARBA00004141"/>
    </source>
</evidence>
<evidence type="ECO:0000313" key="8">
    <source>
        <dbReference type="EMBL" id="VDI08938.1"/>
    </source>
</evidence>
<dbReference type="InterPro" id="IPR020846">
    <property type="entry name" value="MFS_dom"/>
</dbReference>
<feature type="transmembrane region" description="Helical" evidence="6">
    <location>
        <begin position="21"/>
        <end position="40"/>
    </location>
</feature>
<feature type="transmembrane region" description="Helical" evidence="6">
    <location>
        <begin position="88"/>
        <end position="109"/>
    </location>
</feature>
<evidence type="ECO:0000259" key="7">
    <source>
        <dbReference type="PROSITE" id="PS50850"/>
    </source>
</evidence>
<dbReference type="InterPro" id="IPR050930">
    <property type="entry name" value="MFS_Vesicular_Transporter"/>
</dbReference>
<evidence type="ECO:0000256" key="4">
    <source>
        <dbReference type="ARBA" id="ARBA00022989"/>
    </source>
</evidence>
<evidence type="ECO:0000256" key="5">
    <source>
        <dbReference type="ARBA" id="ARBA00023136"/>
    </source>
</evidence>
<feature type="transmembrane region" description="Helical" evidence="6">
    <location>
        <begin position="327"/>
        <end position="345"/>
    </location>
</feature>
<feature type="transmembrane region" description="Helical" evidence="6">
    <location>
        <begin position="52"/>
        <end position="76"/>
    </location>
</feature>
<dbReference type="GO" id="GO:0022857">
    <property type="term" value="F:transmembrane transporter activity"/>
    <property type="evidence" value="ECO:0007669"/>
    <property type="project" value="InterPro"/>
</dbReference>
<keyword evidence="4 6" id="KW-1133">Transmembrane helix</keyword>
<organism evidence="8 9">
    <name type="scientific">Mytilus galloprovincialis</name>
    <name type="common">Mediterranean mussel</name>
    <dbReference type="NCBI Taxonomy" id="29158"/>
    <lineage>
        <taxon>Eukaryota</taxon>
        <taxon>Metazoa</taxon>
        <taxon>Spiralia</taxon>
        <taxon>Lophotrochozoa</taxon>
        <taxon>Mollusca</taxon>
        <taxon>Bivalvia</taxon>
        <taxon>Autobranchia</taxon>
        <taxon>Pteriomorphia</taxon>
        <taxon>Mytilida</taxon>
        <taxon>Mytiloidea</taxon>
        <taxon>Mytilidae</taxon>
        <taxon>Mytilinae</taxon>
        <taxon>Mytilus</taxon>
    </lineage>
</organism>
<dbReference type="SUPFAM" id="SSF58104">
    <property type="entry name" value="Methyl-accepting chemotaxis protein (MCP) signaling domain"/>
    <property type="match status" value="1"/>
</dbReference>
<dbReference type="AlphaFoldDB" id="A0A8B6CQP7"/>
<keyword evidence="3 6" id="KW-0812">Transmembrane</keyword>
<accession>A0A8B6CQP7</accession>
<feature type="transmembrane region" description="Helical" evidence="6">
    <location>
        <begin position="182"/>
        <end position="202"/>
    </location>
</feature>
<dbReference type="PROSITE" id="PS50850">
    <property type="entry name" value="MFS"/>
    <property type="match status" value="1"/>
</dbReference>
<dbReference type="InterPro" id="IPR011701">
    <property type="entry name" value="MFS"/>
</dbReference>
<feature type="transmembrane region" description="Helical" evidence="6">
    <location>
        <begin position="398"/>
        <end position="416"/>
    </location>
</feature>
<feature type="transmembrane region" description="Helical" evidence="6">
    <location>
        <begin position="115"/>
        <end position="140"/>
    </location>
</feature>
<dbReference type="PANTHER" id="PTHR23506">
    <property type="entry name" value="GH10249P"/>
    <property type="match status" value="1"/>
</dbReference>
<keyword evidence="9" id="KW-1185">Reference proteome</keyword>
<dbReference type="GO" id="GO:0016020">
    <property type="term" value="C:membrane"/>
    <property type="evidence" value="ECO:0007669"/>
    <property type="project" value="UniProtKB-SubCell"/>
</dbReference>
<evidence type="ECO:0000256" key="2">
    <source>
        <dbReference type="ARBA" id="ARBA00022448"/>
    </source>
</evidence>
<dbReference type="SUPFAM" id="SSF103473">
    <property type="entry name" value="MFS general substrate transporter"/>
    <property type="match status" value="1"/>
</dbReference>
<gene>
    <name evidence="8" type="ORF">MGAL_10B033997</name>
</gene>
<dbReference type="InterPro" id="IPR036259">
    <property type="entry name" value="MFS_trans_sf"/>
</dbReference>
<dbReference type="EMBL" id="UYJE01002241">
    <property type="protein sequence ID" value="VDI08938.1"/>
    <property type="molecule type" value="Genomic_DNA"/>
</dbReference>
<keyword evidence="5 6" id="KW-0472">Membrane</keyword>
<dbReference type="PANTHER" id="PTHR23506:SF26">
    <property type="entry name" value="MFS-TYPE TRANSPORTER SLC18B1"/>
    <property type="match status" value="1"/>
</dbReference>
<dbReference type="OrthoDB" id="497880at2759"/>
<evidence type="ECO:0000256" key="6">
    <source>
        <dbReference type="SAM" id="Phobius"/>
    </source>
</evidence>
<protein>
    <recommendedName>
        <fullName evidence="7">Major facilitator superfamily (MFS) profile domain-containing protein</fullName>
    </recommendedName>
</protein>
<dbReference type="Gene3D" id="1.20.1250.20">
    <property type="entry name" value="MFS general substrate transporter like domains"/>
    <property type="match status" value="2"/>
</dbReference>
<evidence type="ECO:0000313" key="9">
    <source>
        <dbReference type="Proteomes" id="UP000596742"/>
    </source>
</evidence>
<sequence>MSTEEKKFPSRICTSSKRETAIVLSLGLVCVCSYICYSLPAPFFTIKATQRGISRTVIGILFAMFEFVIFILSPLIGKYLSTLGYRKVFFVGVILSGVSTMIIGVLNYIPDKNVFIVSCFVVRFLEAVGSAACLTSVYAIVARAFPKKIPSVMGVIEMCNGLGLMIGPALGSGLYQIGGFGLPFYTTGAMLILTGIFCFFAIPKPTDKEDNSSMSVFILLKNPSIMITGLMILIAASGIGFLEPTLAIQLKELDLSTAEAGGFFVLLPFVYALSSPLWGYINEKKDCGRCMMNIALIFAFLSFLMFGPTPLIPFIKSSIAQVTLSSIFFGMSMSCILVPTLPYILKSVSFEGHNKDGMAVYGIVAGFESASFSLGAFIGPLLGGIMVDNLKFPTASTIYAFMFLIVALIGGIKALVDKIKSKKQSQCILTNLTHIDISDRTDIITSVVDNNNKVVTDISDRTDIIQSAVDNDITVVSDISDKTNIIKSAVDNNNTMVTDLCDRTNKLTSAVDNDNKSVTDISDSTDIITAVVDNDNTSVKNFSDRTDIIIAVVDNDNTSVKNFSDRTDIITSAVDNDNTLVTDHSDRTDNLIAVVHNDNTVIMTRSQYQ</sequence>
<feature type="transmembrane region" description="Helical" evidence="6">
    <location>
        <begin position="293"/>
        <end position="315"/>
    </location>
</feature>
<proteinExistence type="predicted"/>
<evidence type="ECO:0000256" key="3">
    <source>
        <dbReference type="ARBA" id="ARBA00022692"/>
    </source>
</evidence>
<name>A0A8B6CQP7_MYTGA</name>
<keyword evidence="2" id="KW-0813">Transport</keyword>
<feature type="domain" description="Major facilitator superfamily (MFS) profile" evidence="7">
    <location>
        <begin position="22"/>
        <end position="422"/>
    </location>
</feature>
<comment type="caution">
    <text evidence="8">The sequence shown here is derived from an EMBL/GenBank/DDBJ whole genome shotgun (WGS) entry which is preliminary data.</text>
</comment>
<feature type="transmembrane region" description="Helical" evidence="6">
    <location>
        <begin position="152"/>
        <end position="170"/>
    </location>
</feature>
<dbReference type="Proteomes" id="UP000596742">
    <property type="component" value="Unassembled WGS sequence"/>
</dbReference>
<dbReference type="Pfam" id="PF07690">
    <property type="entry name" value="MFS_1"/>
    <property type="match status" value="1"/>
</dbReference>
<feature type="transmembrane region" description="Helical" evidence="6">
    <location>
        <begin position="357"/>
        <end position="378"/>
    </location>
</feature>
<comment type="subcellular location">
    <subcellularLocation>
        <location evidence="1">Membrane</location>
        <topology evidence="1">Multi-pass membrane protein</topology>
    </subcellularLocation>
</comment>
<feature type="transmembrane region" description="Helical" evidence="6">
    <location>
        <begin position="223"/>
        <end position="242"/>
    </location>
</feature>